<dbReference type="SUPFAM" id="SSF52821">
    <property type="entry name" value="Rhodanese/Cell cycle control phosphatase"/>
    <property type="match status" value="1"/>
</dbReference>
<dbReference type="InterPro" id="IPR036873">
    <property type="entry name" value="Rhodanese-like_dom_sf"/>
</dbReference>
<accession>A0A6S6SJF5</accession>
<keyword evidence="2" id="KW-0808">Transferase</keyword>
<evidence type="ECO:0000313" key="2">
    <source>
        <dbReference type="EMBL" id="CAA6810248.1"/>
    </source>
</evidence>
<dbReference type="AlphaFoldDB" id="A0A6S6SJF5"/>
<feature type="domain" description="Rhodanese" evidence="1">
    <location>
        <begin position="18"/>
        <end position="124"/>
    </location>
</feature>
<dbReference type="InterPro" id="IPR001763">
    <property type="entry name" value="Rhodanese-like_dom"/>
</dbReference>
<protein>
    <submittedName>
        <fullName evidence="2">Rhodanese-related sulfurtransferase</fullName>
    </submittedName>
</protein>
<dbReference type="InterPro" id="IPR052367">
    <property type="entry name" value="Thiosulfate_ST/Rhodanese-like"/>
</dbReference>
<dbReference type="PANTHER" id="PTHR45431:SF3">
    <property type="entry name" value="RHODANESE-LIKE DOMAIN-CONTAINING PROTEIN 15, CHLOROPLASTIC"/>
    <property type="match status" value="1"/>
</dbReference>
<dbReference type="PROSITE" id="PS50206">
    <property type="entry name" value="RHODANESE_3"/>
    <property type="match status" value="1"/>
</dbReference>
<dbReference type="CDD" id="cd01522">
    <property type="entry name" value="RHOD_1"/>
    <property type="match status" value="1"/>
</dbReference>
<organism evidence="2">
    <name type="scientific">uncultured Thiotrichaceae bacterium</name>
    <dbReference type="NCBI Taxonomy" id="298394"/>
    <lineage>
        <taxon>Bacteria</taxon>
        <taxon>Pseudomonadati</taxon>
        <taxon>Pseudomonadota</taxon>
        <taxon>Gammaproteobacteria</taxon>
        <taxon>Thiotrichales</taxon>
        <taxon>Thiotrichaceae</taxon>
        <taxon>environmental samples</taxon>
    </lineage>
</organism>
<evidence type="ECO:0000259" key="1">
    <source>
        <dbReference type="PROSITE" id="PS50206"/>
    </source>
</evidence>
<dbReference type="PANTHER" id="PTHR45431">
    <property type="entry name" value="RHODANESE-LIKE DOMAIN-CONTAINING PROTEIN 15, CHLOROPLASTIC"/>
    <property type="match status" value="1"/>
</dbReference>
<proteinExistence type="predicted"/>
<dbReference type="SMART" id="SM00450">
    <property type="entry name" value="RHOD"/>
    <property type="match status" value="1"/>
</dbReference>
<dbReference type="GO" id="GO:0016740">
    <property type="term" value="F:transferase activity"/>
    <property type="evidence" value="ECO:0007669"/>
    <property type="project" value="UniProtKB-KW"/>
</dbReference>
<dbReference type="Gene3D" id="3.40.250.10">
    <property type="entry name" value="Rhodanese-like domain"/>
    <property type="match status" value="1"/>
</dbReference>
<dbReference type="EMBL" id="CACVAY010000042">
    <property type="protein sequence ID" value="CAA6810248.1"/>
    <property type="molecule type" value="Genomic_DNA"/>
</dbReference>
<dbReference type="Pfam" id="PF00581">
    <property type="entry name" value="Rhodanese"/>
    <property type="match status" value="1"/>
</dbReference>
<reference evidence="2" key="1">
    <citation type="submission" date="2020-01" db="EMBL/GenBank/DDBJ databases">
        <authorList>
            <person name="Meier V. D."/>
            <person name="Meier V D."/>
        </authorList>
    </citation>
    <scope>NUCLEOTIDE SEQUENCE</scope>
    <source>
        <strain evidence="2">HLG_WM_MAG_07</strain>
    </source>
</reference>
<gene>
    <name evidence="2" type="ORF">HELGO_WM13498</name>
</gene>
<sequence>MSNVTHLSPQESYDFLQREPKASFIDIRSSMEYLFVGHPKGAVHIAWIDEPDWEINPNFVKEVSRTVEKKAKSDPKEAPIVLICRSGVRTLEAAEVLEDAGFNNIIHVVEGFEGERDDDFHRSTMGGWRFRGLPWEQC</sequence>
<name>A0A6S6SJF5_9GAMM</name>